<evidence type="ECO:0000313" key="4">
    <source>
        <dbReference type="Proteomes" id="UP000633263"/>
    </source>
</evidence>
<evidence type="ECO:0000256" key="2">
    <source>
        <dbReference type="SAM" id="SignalP"/>
    </source>
</evidence>
<feature type="signal peptide" evidence="2">
    <location>
        <begin position="1"/>
        <end position="27"/>
    </location>
</feature>
<name>A0ABQ2CIN5_9GAMM</name>
<dbReference type="RefSeq" id="WP_188634958.1">
    <property type="nucleotide sequence ID" value="NZ_BMNN01000001.1"/>
</dbReference>
<accession>A0ABQ2CIN5</accession>
<evidence type="ECO:0008006" key="5">
    <source>
        <dbReference type="Google" id="ProtNLM"/>
    </source>
</evidence>
<proteinExistence type="predicted"/>
<sequence>MNARSCALRIFGMLQLWLFSAAPGTFASVGDPAPRQTEFNDRNYQPSRQINTSAPVRARPPKSRARTESKPRDIRNRTERVRWTNGRGELTEYQVYYEYDGTHVTFASVCSNHRKGSIDYRNCRKAAKQWFAGRCNNSSSSGRMYCHADNAFRP</sequence>
<reference evidence="4" key="1">
    <citation type="journal article" date="2019" name="Int. J. Syst. Evol. Microbiol.">
        <title>The Global Catalogue of Microorganisms (GCM) 10K type strain sequencing project: providing services to taxonomists for standard genome sequencing and annotation.</title>
        <authorList>
            <consortium name="The Broad Institute Genomics Platform"/>
            <consortium name="The Broad Institute Genome Sequencing Center for Infectious Disease"/>
            <person name="Wu L."/>
            <person name="Ma J."/>
        </authorList>
    </citation>
    <scope>NUCLEOTIDE SEQUENCE [LARGE SCALE GENOMIC DNA]</scope>
    <source>
        <strain evidence="4">JCM 11590</strain>
    </source>
</reference>
<keyword evidence="4" id="KW-1185">Reference proteome</keyword>
<protein>
    <recommendedName>
        <fullName evidence="5">Secreted protein</fullName>
    </recommendedName>
</protein>
<feature type="chain" id="PRO_5045275996" description="Secreted protein" evidence="2">
    <location>
        <begin position="28"/>
        <end position="154"/>
    </location>
</feature>
<gene>
    <name evidence="3" type="ORF">GCM10009083_04540</name>
</gene>
<feature type="compositionally biased region" description="Polar residues" evidence="1">
    <location>
        <begin position="42"/>
        <end position="54"/>
    </location>
</feature>
<dbReference type="Proteomes" id="UP000633263">
    <property type="component" value="Unassembled WGS sequence"/>
</dbReference>
<evidence type="ECO:0000256" key="1">
    <source>
        <dbReference type="SAM" id="MobiDB-lite"/>
    </source>
</evidence>
<keyword evidence="2" id="KW-0732">Signal</keyword>
<comment type="caution">
    <text evidence="3">The sequence shown here is derived from an EMBL/GenBank/DDBJ whole genome shotgun (WGS) entry which is preliminary data.</text>
</comment>
<feature type="compositionally biased region" description="Basic and acidic residues" evidence="1">
    <location>
        <begin position="65"/>
        <end position="76"/>
    </location>
</feature>
<dbReference type="EMBL" id="BMNN01000001">
    <property type="protein sequence ID" value="GGI91192.1"/>
    <property type="molecule type" value="Genomic_DNA"/>
</dbReference>
<feature type="region of interest" description="Disordered" evidence="1">
    <location>
        <begin position="31"/>
        <end position="76"/>
    </location>
</feature>
<organism evidence="3 4">
    <name type="scientific">Halopseudomonas pertucinogena</name>
    <dbReference type="NCBI Taxonomy" id="86175"/>
    <lineage>
        <taxon>Bacteria</taxon>
        <taxon>Pseudomonadati</taxon>
        <taxon>Pseudomonadota</taxon>
        <taxon>Gammaproteobacteria</taxon>
        <taxon>Pseudomonadales</taxon>
        <taxon>Pseudomonadaceae</taxon>
        <taxon>Halopseudomonas</taxon>
    </lineage>
</organism>
<evidence type="ECO:0000313" key="3">
    <source>
        <dbReference type="EMBL" id="GGI91192.1"/>
    </source>
</evidence>